<dbReference type="STRING" id="1324314.BVG16_03020"/>
<keyword evidence="5 7" id="KW-1133">Transmembrane helix</keyword>
<dbReference type="PROSITE" id="PS50893">
    <property type="entry name" value="ABC_TRANSPORTER_2"/>
    <property type="match status" value="1"/>
</dbReference>
<reference evidence="10 11" key="1">
    <citation type="submission" date="2017-01" db="EMBL/GenBank/DDBJ databases">
        <title>Genome analysis of Paenibacillus selenitrireducens ES3-24.</title>
        <authorList>
            <person name="Xu D."/>
            <person name="Yao R."/>
            <person name="Zheng S."/>
        </authorList>
    </citation>
    <scope>NUCLEOTIDE SEQUENCE [LARGE SCALE GENOMIC DNA]</scope>
    <source>
        <strain evidence="10 11">ES3-24</strain>
    </source>
</reference>
<feature type="domain" description="ABC transmembrane type-1" evidence="9">
    <location>
        <begin position="144"/>
        <end position="310"/>
    </location>
</feature>
<evidence type="ECO:0000256" key="7">
    <source>
        <dbReference type="SAM" id="Phobius"/>
    </source>
</evidence>
<evidence type="ECO:0000256" key="5">
    <source>
        <dbReference type="ARBA" id="ARBA00022989"/>
    </source>
</evidence>
<dbReference type="InterPro" id="IPR027417">
    <property type="entry name" value="P-loop_NTPase"/>
</dbReference>
<dbReference type="InterPro" id="IPR036640">
    <property type="entry name" value="ABC1_TM_sf"/>
</dbReference>
<dbReference type="InterPro" id="IPR003439">
    <property type="entry name" value="ABC_transporter-like_ATP-bd"/>
</dbReference>
<dbReference type="OrthoDB" id="9806127at2"/>
<evidence type="ECO:0000256" key="6">
    <source>
        <dbReference type="ARBA" id="ARBA00023136"/>
    </source>
</evidence>
<keyword evidence="11" id="KW-1185">Reference proteome</keyword>
<evidence type="ECO:0000259" key="8">
    <source>
        <dbReference type="PROSITE" id="PS50893"/>
    </source>
</evidence>
<dbReference type="GO" id="GO:0005524">
    <property type="term" value="F:ATP binding"/>
    <property type="evidence" value="ECO:0007669"/>
    <property type="project" value="UniProtKB-KW"/>
</dbReference>
<dbReference type="PANTHER" id="PTHR43394:SF1">
    <property type="entry name" value="ATP-BINDING CASSETTE SUB-FAMILY B MEMBER 10, MITOCHONDRIAL"/>
    <property type="match status" value="1"/>
</dbReference>
<feature type="transmembrane region" description="Helical" evidence="7">
    <location>
        <begin position="166"/>
        <end position="187"/>
    </location>
</feature>
<dbReference type="InterPro" id="IPR011527">
    <property type="entry name" value="ABC1_TM_dom"/>
</dbReference>
<dbReference type="GO" id="GO:0005886">
    <property type="term" value="C:plasma membrane"/>
    <property type="evidence" value="ECO:0007669"/>
    <property type="project" value="UniProtKB-SubCell"/>
</dbReference>
<feature type="transmembrane region" description="Helical" evidence="7">
    <location>
        <begin position="140"/>
        <end position="160"/>
    </location>
</feature>
<evidence type="ECO:0000256" key="3">
    <source>
        <dbReference type="ARBA" id="ARBA00022741"/>
    </source>
</evidence>
<dbReference type="InterPro" id="IPR017871">
    <property type="entry name" value="ABC_transporter-like_CS"/>
</dbReference>
<dbReference type="PROSITE" id="PS50929">
    <property type="entry name" value="ABC_TM1F"/>
    <property type="match status" value="1"/>
</dbReference>
<sequence length="611" mass="70835">MENKTKIMYWITMIRILKPKFSIKLYLFVILQCILIFVPNLQLILTQKIGDILPQSIAGGDYEDMIILLAIQAGAMLGLQLLHATIKVIDIQLKSQYKCYLEEKLHTKLSKVKIPLLERAETHNQISTLYRVIQELGFPLLKNLINFIQTILTLLVMLYIMRNIHWGVIAIIVVVSFVNVLAVQKYIKKQMDIYREISEPERKAKYFSGLFVDKEIVNEIRMFRIAKLILSKWKLLLIDIENKQMNLAKRQEYLYAGIQIITHILQFFMFLILIFFTHFTIGTYMLVSQGILQLQTTARDLVDSIKNIQEITGYLPSYFCVMQLEEEDGEQSDSNQHFHNLNKEIRLVDVSYKYENANTYALHKVNLSIKSQEKVAIVGHNGSGKTTLVKCILGLYDNYIGEIYYDDISLRRYSRDSIRQHISVLLQEFGKYPMTLEENIALDFRNDALDIPKDDVVDKKLFDALHVSDSDDFIRKLQTGIKTSLNPIYENGVDLSGGQWQKIGLARAYYKNADIVFLDEPTSAIDPLSEHRLFTGMLQHLSDKTAVILTHRLGICRWVDKIIVMENGSVIEMGTHQQLMQQGGRYCEMYQKQTTWYGETENILKKELVKQ</sequence>
<dbReference type="GO" id="GO:0015421">
    <property type="term" value="F:ABC-type oligopeptide transporter activity"/>
    <property type="evidence" value="ECO:0007669"/>
    <property type="project" value="TreeGrafter"/>
</dbReference>
<evidence type="ECO:0000313" key="11">
    <source>
        <dbReference type="Proteomes" id="UP000190188"/>
    </source>
</evidence>
<feature type="domain" description="ABC transporter" evidence="8">
    <location>
        <begin position="345"/>
        <end position="592"/>
    </location>
</feature>
<keyword evidence="2 7" id="KW-0812">Transmembrane</keyword>
<dbReference type="Proteomes" id="UP000190188">
    <property type="component" value="Unassembled WGS sequence"/>
</dbReference>
<proteinExistence type="predicted"/>
<protein>
    <recommendedName>
        <fullName evidence="12">ABC transporter ATP-binding protein</fullName>
    </recommendedName>
</protein>
<organism evidence="10 11">
    <name type="scientific">Paenibacillus selenitireducens</name>
    <dbReference type="NCBI Taxonomy" id="1324314"/>
    <lineage>
        <taxon>Bacteria</taxon>
        <taxon>Bacillati</taxon>
        <taxon>Bacillota</taxon>
        <taxon>Bacilli</taxon>
        <taxon>Bacillales</taxon>
        <taxon>Paenibacillaceae</taxon>
        <taxon>Paenibacillus</taxon>
    </lineage>
</organism>
<keyword evidence="4" id="KW-0067">ATP-binding</keyword>
<keyword evidence="6 7" id="KW-0472">Membrane</keyword>
<evidence type="ECO:0000313" key="10">
    <source>
        <dbReference type="EMBL" id="OPA81304.1"/>
    </source>
</evidence>
<dbReference type="SMART" id="SM00382">
    <property type="entry name" value="AAA"/>
    <property type="match status" value="1"/>
</dbReference>
<evidence type="ECO:0000256" key="1">
    <source>
        <dbReference type="ARBA" id="ARBA00004651"/>
    </source>
</evidence>
<keyword evidence="3" id="KW-0547">Nucleotide-binding</keyword>
<dbReference type="AlphaFoldDB" id="A0A1T2XN55"/>
<feature type="transmembrane region" description="Helical" evidence="7">
    <location>
        <begin position="65"/>
        <end position="86"/>
    </location>
</feature>
<evidence type="ECO:0000259" key="9">
    <source>
        <dbReference type="PROSITE" id="PS50929"/>
    </source>
</evidence>
<accession>A0A1T2XN55</accession>
<gene>
    <name evidence="10" type="ORF">BVG16_03020</name>
</gene>
<comment type="caution">
    <text evidence="10">The sequence shown here is derived from an EMBL/GenBank/DDBJ whole genome shotgun (WGS) entry which is preliminary data.</text>
</comment>
<name>A0A1T2XN55_9BACL</name>
<feature type="transmembrane region" description="Helical" evidence="7">
    <location>
        <begin position="21"/>
        <end position="45"/>
    </location>
</feature>
<dbReference type="InterPro" id="IPR003593">
    <property type="entry name" value="AAA+_ATPase"/>
</dbReference>
<dbReference type="RefSeq" id="WP_078497035.1">
    <property type="nucleotide sequence ID" value="NZ_MSZX01000001.1"/>
</dbReference>
<dbReference type="GO" id="GO:0016887">
    <property type="term" value="F:ATP hydrolysis activity"/>
    <property type="evidence" value="ECO:0007669"/>
    <property type="project" value="InterPro"/>
</dbReference>
<dbReference type="Gene3D" id="1.20.1560.10">
    <property type="entry name" value="ABC transporter type 1, transmembrane domain"/>
    <property type="match status" value="1"/>
</dbReference>
<dbReference type="Gene3D" id="3.40.50.300">
    <property type="entry name" value="P-loop containing nucleotide triphosphate hydrolases"/>
    <property type="match status" value="1"/>
</dbReference>
<dbReference type="SUPFAM" id="SSF52540">
    <property type="entry name" value="P-loop containing nucleoside triphosphate hydrolases"/>
    <property type="match status" value="1"/>
</dbReference>
<dbReference type="InterPro" id="IPR039421">
    <property type="entry name" value="Type_1_exporter"/>
</dbReference>
<dbReference type="PANTHER" id="PTHR43394">
    <property type="entry name" value="ATP-DEPENDENT PERMEASE MDL1, MITOCHONDRIAL"/>
    <property type="match status" value="1"/>
</dbReference>
<dbReference type="PROSITE" id="PS00211">
    <property type="entry name" value="ABC_TRANSPORTER_1"/>
    <property type="match status" value="1"/>
</dbReference>
<feature type="transmembrane region" description="Helical" evidence="7">
    <location>
        <begin position="253"/>
        <end position="276"/>
    </location>
</feature>
<evidence type="ECO:0008006" key="12">
    <source>
        <dbReference type="Google" id="ProtNLM"/>
    </source>
</evidence>
<evidence type="ECO:0000256" key="4">
    <source>
        <dbReference type="ARBA" id="ARBA00022840"/>
    </source>
</evidence>
<comment type="subcellular location">
    <subcellularLocation>
        <location evidence="1">Cell membrane</location>
        <topology evidence="1">Multi-pass membrane protein</topology>
    </subcellularLocation>
</comment>
<dbReference type="EMBL" id="MSZX01000001">
    <property type="protein sequence ID" value="OPA81304.1"/>
    <property type="molecule type" value="Genomic_DNA"/>
</dbReference>
<dbReference type="SUPFAM" id="SSF90123">
    <property type="entry name" value="ABC transporter transmembrane region"/>
    <property type="match status" value="1"/>
</dbReference>
<dbReference type="Pfam" id="PF00005">
    <property type="entry name" value="ABC_tran"/>
    <property type="match status" value="1"/>
</dbReference>
<evidence type="ECO:0000256" key="2">
    <source>
        <dbReference type="ARBA" id="ARBA00022692"/>
    </source>
</evidence>